<name>A0ABS1ZBX8_9PSED</name>
<comment type="caution">
    <text evidence="1">The sequence shown here is derived from an EMBL/GenBank/DDBJ whole genome shotgun (WGS) entry which is preliminary data.</text>
</comment>
<organism evidence="1 2">
    <name type="scientific">Pseudomonas weihenstephanensis</name>
    <dbReference type="NCBI Taxonomy" id="1608994"/>
    <lineage>
        <taxon>Bacteria</taxon>
        <taxon>Pseudomonadati</taxon>
        <taxon>Pseudomonadota</taxon>
        <taxon>Gammaproteobacteria</taxon>
        <taxon>Pseudomonadales</taxon>
        <taxon>Pseudomonadaceae</taxon>
        <taxon>Pseudomonas</taxon>
    </lineage>
</organism>
<dbReference type="Proteomes" id="UP000809529">
    <property type="component" value="Unassembled WGS sequence"/>
</dbReference>
<protein>
    <submittedName>
        <fullName evidence="1">Uncharacterized protein</fullName>
    </submittedName>
</protein>
<dbReference type="EMBL" id="JAAEBW010000001">
    <property type="protein sequence ID" value="MBM1193917.1"/>
    <property type="molecule type" value="Genomic_DNA"/>
</dbReference>
<sequence length="142" mass="16224">MESNVIPTKPTGKNVENATARFDWNRPDKPYEFYHGNNVSIDYTDDLIQIVVTYAEHRFWLAVSIPNDYADGQYQVINSRESSEGKKGIVIGRVLGQEFFSSDHTGSISFQRNEKFTITFSALHSKGYNLLNGFIEFDYKAP</sequence>
<reference evidence="1 2" key="1">
    <citation type="submission" date="2020-01" db="EMBL/GenBank/DDBJ databases">
        <title>Comparative genomics of meat spoilage bacteria.</title>
        <authorList>
            <person name="Hilgarth M."/>
            <person name="Vogel R.F."/>
        </authorList>
    </citation>
    <scope>NUCLEOTIDE SEQUENCE [LARGE SCALE GENOMIC DNA]</scope>
    <source>
        <strain evidence="1 2">TMW2.2077</strain>
    </source>
</reference>
<evidence type="ECO:0000313" key="1">
    <source>
        <dbReference type="EMBL" id="MBM1193917.1"/>
    </source>
</evidence>
<proteinExistence type="predicted"/>
<dbReference type="RefSeq" id="WP_203302050.1">
    <property type="nucleotide sequence ID" value="NZ_JAAEBW010000001.1"/>
</dbReference>
<keyword evidence="2" id="KW-1185">Reference proteome</keyword>
<evidence type="ECO:0000313" key="2">
    <source>
        <dbReference type="Proteomes" id="UP000809529"/>
    </source>
</evidence>
<accession>A0ABS1ZBX8</accession>
<gene>
    <name evidence="1" type="ORF">GYN02_01830</name>
</gene>